<accession>A0A9N8H0U7</accession>
<proteinExistence type="predicted"/>
<organism evidence="2 3">
    <name type="scientific">Seminavis robusta</name>
    <dbReference type="NCBI Taxonomy" id="568900"/>
    <lineage>
        <taxon>Eukaryota</taxon>
        <taxon>Sar</taxon>
        <taxon>Stramenopiles</taxon>
        <taxon>Ochrophyta</taxon>
        <taxon>Bacillariophyta</taxon>
        <taxon>Bacillariophyceae</taxon>
        <taxon>Bacillariophycidae</taxon>
        <taxon>Naviculales</taxon>
        <taxon>Naviculaceae</taxon>
        <taxon>Seminavis</taxon>
    </lineage>
</organism>
<sequence>MDSYPSELSHVARHNINDEEWTPASIIVNVATSLTDDTPKEINIMDTLGFDNYRMEKSTVYWLPSMYESCDSAHIKEVLMPYFVLPCKTAGFRIKNKGFDKRRNHITICCPRSRFYKQRSEKESNKTTQTQLPVEGEGVKCPFSFNVLYSQEHRRWYLPKFQTGNKLHRGHVQLEEAQVKVLSTHLGTEESQMSELQQSEDFPLTDDYVDSDVEIEMSIKARGAYKALLPKYSDVAKAVTSVDEYRILREGLDKIHTEILKLHNNGRQEHSGAMLSLPDKSRKSVRERPSTSPAKKSKR</sequence>
<evidence type="ECO:0000256" key="1">
    <source>
        <dbReference type="SAM" id="MobiDB-lite"/>
    </source>
</evidence>
<evidence type="ECO:0000313" key="3">
    <source>
        <dbReference type="Proteomes" id="UP001153069"/>
    </source>
</evidence>
<dbReference type="Proteomes" id="UP001153069">
    <property type="component" value="Unassembled WGS sequence"/>
</dbReference>
<feature type="compositionally biased region" description="Basic and acidic residues" evidence="1">
    <location>
        <begin position="279"/>
        <end position="289"/>
    </location>
</feature>
<evidence type="ECO:0000313" key="2">
    <source>
        <dbReference type="EMBL" id="CAB9497873.1"/>
    </source>
</evidence>
<feature type="region of interest" description="Disordered" evidence="1">
    <location>
        <begin position="266"/>
        <end position="299"/>
    </location>
</feature>
<reference evidence="2" key="1">
    <citation type="submission" date="2020-06" db="EMBL/GenBank/DDBJ databases">
        <authorList>
            <consortium name="Plant Systems Biology data submission"/>
        </authorList>
    </citation>
    <scope>NUCLEOTIDE SEQUENCE</scope>
    <source>
        <strain evidence="2">D6</strain>
    </source>
</reference>
<name>A0A9N8H0U7_9STRA</name>
<feature type="compositionally biased region" description="Polar residues" evidence="1">
    <location>
        <begin position="290"/>
        <end position="299"/>
    </location>
</feature>
<dbReference type="AlphaFoldDB" id="A0A9N8H0U7"/>
<comment type="caution">
    <text evidence="2">The sequence shown here is derived from an EMBL/GenBank/DDBJ whole genome shotgun (WGS) entry which is preliminary data.</text>
</comment>
<dbReference type="EMBL" id="CAICTM010000027">
    <property type="protein sequence ID" value="CAB9497873.1"/>
    <property type="molecule type" value="Genomic_DNA"/>
</dbReference>
<protein>
    <submittedName>
        <fullName evidence="2">Uncharacterized protein</fullName>
    </submittedName>
</protein>
<keyword evidence="3" id="KW-1185">Reference proteome</keyword>
<gene>
    <name evidence="2" type="ORF">SEMRO_27_G018151.1</name>
</gene>